<dbReference type="Proteomes" id="UP000185911">
    <property type="component" value="Unassembled WGS sequence"/>
</dbReference>
<comment type="caution">
    <text evidence="1">The sequence shown here is derived from an EMBL/GenBank/DDBJ whole genome shotgun (WGS) entry which is preliminary data.</text>
</comment>
<organism evidence="1 2">
    <name type="scientific">Rhodoferax antarcticus ANT.BR</name>
    <dbReference type="NCBI Taxonomy" id="1111071"/>
    <lineage>
        <taxon>Bacteria</taxon>
        <taxon>Pseudomonadati</taxon>
        <taxon>Pseudomonadota</taxon>
        <taxon>Betaproteobacteria</taxon>
        <taxon>Burkholderiales</taxon>
        <taxon>Comamonadaceae</taxon>
        <taxon>Rhodoferax</taxon>
    </lineage>
</organism>
<dbReference type="AlphaFoldDB" id="A0A1Q8Y9A2"/>
<gene>
    <name evidence="1" type="ORF">BLL52_4250</name>
</gene>
<proteinExistence type="predicted"/>
<keyword evidence="2" id="KW-1185">Reference proteome</keyword>
<evidence type="ECO:0000313" key="1">
    <source>
        <dbReference type="EMBL" id="OLP04573.1"/>
    </source>
</evidence>
<accession>A0A1Q8Y9A2</accession>
<name>A0A1Q8Y9A2_9BURK</name>
<protein>
    <submittedName>
        <fullName evidence="1">Uncharacterized protein</fullName>
    </submittedName>
</protein>
<reference evidence="1 2" key="1">
    <citation type="submission" date="2017-01" db="EMBL/GenBank/DDBJ databases">
        <title>Genome sequence of Rhodoferax antarcticus ANT.BR, a psychrophilic purple nonsulfur bacterium from an Antarctic microbial mat.</title>
        <authorList>
            <person name="Baker J."/>
            <person name="Riester C."/>
            <person name="Skinner B."/>
            <person name="Newell A."/>
            <person name="Swingley W."/>
            <person name="Madigan M."/>
            <person name="Jung D."/>
            <person name="Asao M."/>
            <person name="Chen M."/>
            <person name="Loughlin P."/>
            <person name="Pan H."/>
            <person name="Lin S."/>
            <person name="Li N."/>
            <person name="Shaw J."/>
            <person name="Prado M."/>
            <person name="Sherman C."/>
            <person name="Li X."/>
            <person name="Tang J."/>
            <person name="Blankenship R."/>
            <person name="Zhao T."/>
            <person name="Touchman J."/>
            <person name="Sattley M."/>
        </authorList>
    </citation>
    <scope>NUCLEOTIDE SEQUENCE [LARGE SCALE GENOMIC DNA]</scope>
    <source>
        <strain evidence="1 2">ANT.BR</strain>
    </source>
</reference>
<dbReference type="EMBL" id="MSYM01000020">
    <property type="protein sequence ID" value="OLP04573.1"/>
    <property type="molecule type" value="Genomic_DNA"/>
</dbReference>
<evidence type="ECO:0000313" key="2">
    <source>
        <dbReference type="Proteomes" id="UP000185911"/>
    </source>
</evidence>
<sequence length="52" mass="5921">MSCDWIDLNNLSRLPIGTVCDTPTNCTDQIMSSSMQLRHSPKLKNRFGLPHF</sequence>